<feature type="region of interest" description="Disordered" evidence="1">
    <location>
        <begin position="1"/>
        <end position="38"/>
    </location>
</feature>
<keyword evidence="3" id="KW-1185">Reference proteome</keyword>
<evidence type="ECO:0000313" key="3">
    <source>
        <dbReference type="Proteomes" id="UP000078046"/>
    </source>
</evidence>
<reference evidence="2 3" key="1">
    <citation type="submission" date="2016-04" db="EMBL/GenBank/DDBJ databases">
        <title>The genome of Intoshia linei affirms orthonectids as highly simplified spiralians.</title>
        <authorList>
            <person name="Mikhailov K.V."/>
            <person name="Slusarev G.S."/>
            <person name="Nikitin M.A."/>
            <person name="Logacheva M.D."/>
            <person name="Penin A."/>
            <person name="Aleoshin V."/>
            <person name="Panchin Y.V."/>
        </authorList>
    </citation>
    <scope>NUCLEOTIDE SEQUENCE [LARGE SCALE GENOMIC DNA]</scope>
    <source>
        <strain evidence="2">Intl2013</strain>
        <tissue evidence="2">Whole animal</tissue>
    </source>
</reference>
<feature type="compositionally biased region" description="Low complexity" evidence="1">
    <location>
        <begin position="1"/>
        <end position="35"/>
    </location>
</feature>
<protein>
    <submittedName>
        <fullName evidence="2">Uncharacterized protein</fullName>
    </submittedName>
</protein>
<dbReference type="AlphaFoldDB" id="A0A177ASZ3"/>
<comment type="caution">
    <text evidence="2">The sequence shown here is derived from an EMBL/GenBank/DDBJ whole genome shotgun (WGS) entry which is preliminary data.</text>
</comment>
<organism evidence="2 3">
    <name type="scientific">Intoshia linei</name>
    <dbReference type="NCBI Taxonomy" id="1819745"/>
    <lineage>
        <taxon>Eukaryota</taxon>
        <taxon>Metazoa</taxon>
        <taxon>Spiralia</taxon>
        <taxon>Lophotrochozoa</taxon>
        <taxon>Mesozoa</taxon>
        <taxon>Orthonectida</taxon>
        <taxon>Rhopaluridae</taxon>
        <taxon>Intoshia</taxon>
    </lineage>
</organism>
<dbReference type="Proteomes" id="UP000078046">
    <property type="component" value="Unassembled WGS sequence"/>
</dbReference>
<name>A0A177ASZ3_9BILA</name>
<evidence type="ECO:0000313" key="2">
    <source>
        <dbReference type="EMBL" id="OAF64652.1"/>
    </source>
</evidence>
<dbReference type="EMBL" id="LWCA01001696">
    <property type="protein sequence ID" value="OAF64652.1"/>
    <property type="molecule type" value="Genomic_DNA"/>
</dbReference>
<gene>
    <name evidence="2" type="ORF">A3Q56_07622</name>
</gene>
<proteinExistence type="predicted"/>
<accession>A0A177ASZ3</accession>
<feature type="non-terminal residue" evidence="2">
    <location>
        <position position="1"/>
    </location>
</feature>
<sequence length="81" mass="9225">RPQQNGQNNNGPQQNGQNNNRFQQNGQNNNGSQDNTSIPNFFDLEMVCFVKMYIVTTSGDSPNRATPAKPELIFFEKLEKY</sequence>
<evidence type="ECO:0000256" key="1">
    <source>
        <dbReference type="SAM" id="MobiDB-lite"/>
    </source>
</evidence>